<feature type="domain" description="FHA" evidence="7">
    <location>
        <begin position="53"/>
        <end position="116"/>
    </location>
</feature>
<evidence type="ECO:0000259" key="7">
    <source>
        <dbReference type="PROSITE" id="PS50006"/>
    </source>
</evidence>
<feature type="compositionally biased region" description="Polar residues" evidence="6">
    <location>
        <begin position="504"/>
        <end position="516"/>
    </location>
</feature>
<accession>A0A0H2U873</accession>
<name>A0A0H2U873_MAGP6</name>
<dbReference type="InterPro" id="IPR043014">
    <property type="entry name" value="Nibrin_BRCT2_sf"/>
</dbReference>
<keyword evidence="2" id="KW-0227">DNA damage</keyword>
<feature type="region of interest" description="Disordered" evidence="6">
    <location>
        <begin position="1"/>
        <end position="24"/>
    </location>
</feature>
<sequence length="850" mass="93450">MAVSGAYSGSESPPTPTKSPADAARTGVGTRFCLLSTTHTKGRRLWLRPGKTYLFGRTSMEPGILVVADKSISRKHLTITVGQVKEGDAQNRTSRSTVTVEDLKTKIGTQVNGTQIKGTAFVLTQESNTLKLGSCNHLFRLSWHPVVCSVSFTKRELAADAWVNLRQRYEQLDIKFIADFDRRLTTHVVTKKRNTPKGLQALIAGRYIVADTFLDAVSDAAELPSEGAGASALEQDFDINWPNPLEHIPPRGDEPSDRPGDAYEPNERRRDIFDGYTFIFFEKSQYDNLMPVIADGKGKALLREVVPHETEIDDFIRYVKGVAGEKGLGEFEDGSEGKGVVVVRYAPPVSKPDLIEWYKGFINTVSLRLDHRMIDQREFLDAILAVDPSMLRRPLETETGPVDVEAAVPTRRTRARNSGISSGVMEVEKTTAPSAEKDASRETPRDPTPALEPEPSPPRPERKKRRFRGFDSDDDEEKKAPSPEPSPRPGREPEPEPEPPSQGDALSQSMFVSQAQGFDEPESGTARTTRSTRKRAYSPIPEEMDAEMGDGGSVTAASKRRRVYNNSRGRIGRVEIPPSESEDEAEAVPESPKVKPEPGATTAGGRTAKGRKKNAIDEDVLSLARRNLEETEAKAREEAERLAALPEDGIDAAEIRRLTIVEDIPVVSRGPSVRTREQDIADGRWDPRWNGRQNFKKFRKAGGPAAPRLAPQRILVECVEEKNKEYGIGDSYWVDDGPTQRKEPAKKSGGIVSQGQKRELALAARRPGKRPALGNDSSDEEGLEEAHDDDDESLPDALEVVAGPGSRSRSGTGDVDHQQAVVVVDDDSDAGEVRILPRTRKGKAAEKANT</sequence>
<dbReference type="Gene3D" id="3.40.50.10980">
    <property type="entry name" value="Nibrin, BRCT2 domain"/>
    <property type="match status" value="1"/>
</dbReference>
<dbReference type="GO" id="GO:0000724">
    <property type="term" value="P:double-strand break repair via homologous recombination"/>
    <property type="evidence" value="ECO:0007669"/>
    <property type="project" value="TreeGrafter"/>
</dbReference>
<dbReference type="PANTHER" id="PTHR12162:SF0">
    <property type="entry name" value="NIBRIN"/>
    <property type="match status" value="1"/>
</dbReference>
<gene>
    <name evidence="8" type="ORF">MAPG_11264</name>
</gene>
<dbReference type="GO" id="GO:0003684">
    <property type="term" value="F:damaged DNA binding"/>
    <property type="evidence" value="ECO:0007669"/>
    <property type="project" value="TreeGrafter"/>
</dbReference>
<feature type="compositionally biased region" description="Basic and acidic residues" evidence="6">
    <location>
        <begin position="674"/>
        <end position="689"/>
    </location>
</feature>
<dbReference type="InterPro" id="IPR000253">
    <property type="entry name" value="FHA_dom"/>
</dbReference>
<dbReference type="Gene3D" id="2.60.200.20">
    <property type="match status" value="1"/>
</dbReference>
<dbReference type="VEuPathDB" id="FungiDB:MAPG_11264"/>
<dbReference type="InterPro" id="IPR032429">
    <property type="entry name" value="Nibrin_BRCT2"/>
</dbReference>
<evidence type="ECO:0000256" key="3">
    <source>
        <dbReference type="ARBA" id="ARBA00023204"/>
    </source>
</evidence>
<feature type="region of interest" description="Disordered" evidence="6">
    <location>
        <begin position="670"/>
        <end position="692"/>
    </location>
</feature>
<keyword evidence="4" id="KW-0539">Nucleus</keyword>
<feature type="region of interest" description="Disordered" evidence="6">
    <location>
        <begin position="402"/>
        <end position="619"/>
    </location>
</feature>
<dbReference type="OrthoDB" id="552194at2759"/>
<feature type="compositionally biased region" description="Pro residues" evidence="6">
    <location>
        <begin position="446"/>
        <end position="458"/>
    </location>
</feature>
<dbReference type="CDD" id="cd22667">
    <property type="entry name" value="FHA_NBN"/>
    <property type="match status" value="1"/>
</dbReference>
<feature type="region of interest" description="Disordered" evidence="6">
    <location>
        <begin position="727"/>
        <end position="850"/>
    </location>
</feature>
<evidence type="ECO:0000256" key="2">
    <source>
        <dbReference type="ARBA" id="ARBA00022763"/>
    </source>
</evidence>
<comment type="similarity">
    <text evidence="5">Belongs to the Nibrin family.</text>
</comment>
<dbReference type="SUPFAM" id="SSF49879">
    <property type="entry name" value="SMAD/FHA domain"/>
    <property type="match status" value="1"/>
</dbReference>
<comment type="subcellular location">
    <subcellularLocation>
        <location evidence="1">Nucleus</location>
    </subcellularLocation>
</comment>
<dbReference type="GO" id="GO:0030870">
    <property type="term" value="C:Mre11 complex"/>
    <property type="evidence" value="ECO:0007669"/>
    <property type="project" value="InterPro"/>
</dbReference>
<proteinExistence type="inferred from homology"/>
<dbReference type="PANTHER" id="PTHR12162">
    <property type="entry name" value="NIBRIN-RELATED"/>
    <property type="match status" value="1"/>
</dbReference>
<dbReference type="Pfam" id="PF00498">
    <property type="entry name" value="FHA"/>
    <property type="match status" value="1"/>
</dbReference>
<dbReference type="GO" id="GO:0007095">
    <property type="term" value="P:mitotic G2 DNA damage checkpoint signaling"/>
    <property type="evidence" value="ECO:0007669"/>
    <property type="project" value="InterPro"/>
</dbReference>
<evidence type="ECO:0000256" key="5">
    <source>
        <dbReference type="ARBA" id="ARBA00044757"/>
    </source>
</evidence>
<dbReference type="AlphaFoldDB" id="A0A0H2U873"/>
<evidence type="ECO:0000256" key="4">
    <source>
        <dbReference type="ARBA" id="ARBA00023242"/>
    </source>
</evidence>
<reference evidence="8" key="2">
    <citation type="submission" date="2011-03" db="EMBL/GenBank/DDBJ databases">
        <title>Annotation of Magnaporthe poae ATCC 64411.</title>
        <authorList>
            <person name="Ma L.-J."/>
            <person name="Dead R."/>
            <person name="Young S.K."/>
            <person name="Zeng Q."/>
            <person name="Gargeya S."/>
            <person name="Fitzgerald M."/>
            <person name="Haas B."/>
            <person name="Abouelleil A."/>
            <person name="Alvarado L."/>
            <person name="Arachchi H.M."/>
            <person name="Berlin A."/>
            <person name="Brown A."/>
            <person name="Chapman S.B."/>
            <person name="Chen Z."/>
            <person name="Dunbar C."/>
            <person name="Freedman E."/>
            <person name="Gearin G."/>
            <person name="Gellesch M."/>
            <person name="Goldberg J."/>
            <person name="Griggs A."/>
            <person name="Gujja S."/>
            <person name="Heiman D."/>
            <person name="Howarth C."/>
            <person name="Larson L."/>
            <person name="Lui A."/>
            <person name="MacDonald P.J.P."/>
            <person name="Mehta T."/>
            <person name="Montmayeur A."/>
            <person name="Murphy C."/>
            <person name="Neiman D."/>
            <person name="Pearson M."/>
            <person name="Priest M."/>
            <person name="Roberts A."/>
            <person name="Saif S."/>
            <person name="Shea T."/>
            <person name="Shenoy N."/>
            <person name="Sisk P."/>
            <person name="Stolte C."/>
            <person name="Sykes S."/>
            <person name="Yandava C."/>
            <person name="Wortman J."/>
            <person name="Nusbaum C."/>
            <person name="Birren B."/>
        </authorList>
    </citation>
    <scope>NUCLEOTIDE SEQUENCE</scope>
    <source>
        <strain evidence="8">ATCC 64411</strain>
    </source>
</reference>
<feature type="compositionally biased region" description="Basic and acidic residues" evidence="6">
    <location>
        <begin position="248"/>
        <end position="266"/>
    </location>
</feature>
<dbReference type="SMART" id="SM00240">
    <property type="entry name" value="FHA"/>
    <property type="match status" value="1"/>
</dbReference>
<dbReference type="PROSITE" id="PS50006">
    <property type="entry name" value="FHA_DOMAIN"/>
    <property type="match status" value="1"/>
</dbReference>
<dbReference type="EMBL" id="GL876980">
    <property type="protein sequence ID" value="KLU92318.1"/>
    <property type="molecule type" value="Genomic_DNA"/>
</dbReference>
<feature type="compositionally biased region" description="Acidic residues" evidence="6">
    <location>
        <begin position="777"/>
        <end position="794"/>
    </location>
</feature>
<dbReference type="Pfam" id="PF16508">
    <property type="entry name" value="NIBRIN_BRCT_II"/>
    <property type="match status" value="1"/>
</dbReference>
<organism evidence="8">
    <name type="scientific">Magnaporthiopsis poae (strain ATCC 64411 / 73-15)</name>
    <name type="common">Kentucky bluegrass fungus</name>
    <name type="synonym">Magnaporthe poae</name>
    <dbReference type="NCBI Taxonomy" id="644358"/>
    <lineage>
        <taxon>Eukaryota</taxon>
        <taxon>Fungi</taxon>
        <taxon>Dikarya</taxon>
        <taxon>Ascomycota</taxon>
        <taxon>Pezizomycotina</taxon>
        <taxon>Sordariomycetes</taxon>
        <taxon>Sordariomycetidae</taxon>
        <taxon>Magnaporthales</taxon>
        <taxon>Magnaporthaceae</taxon>
        <taxon>Magnaporthiopsis</taxon>
    </lineage>
</organism>
<keyword evidence="3" id="KW-0234">DNA repair</keyword>
<evidence type="ECO:0000313" key="8">
    <source>
        <dbReference type="EMBL" id="KLU92318.1"/>
    </source>
</evidence>
<feature type="non-terminal residue" evidence="8">
    <location>
        <position position="850"/>
    </location>
</feature>
<protein>
    <submittedName>
        <fullName evidence="8">DNA damage response protein RcaA</fullName>
    </submittedName>
</protein>
<feature type="compositionally biased region" description="Basic and acidic residues" evidence="6">
    <location>
        <begin position="435"/>
        <end position="445"/>
    </location>
</feature>
<reference evidence="8" key="1">
    <citation type="submission" date="2010-05" db="EMBL/GenBank/DDBJ databases">
        <title>The Genome Sequence of Magnaporthe poae strain ATCC 64411.</title>
        <authorList>
            <consortium name="The Broad Institute Genome Sequencing Platform"/>
            <consortium name="Broad Institute Genome Sequencing Center for Infectious Disease"/>
            <person name="Ma L.-J."/>
            <person name="Dead R."/>
            <person name="Young S."/>
            <person name="Zeng Q."/>
            <person name="Koehrsen M."/>
            <person name="Alvarado L."/>
            <person name="Berlin A."/>
            <person name="Chapman S.B."/>
            <person name="Chen Z."/>
            <person name="Freedman E."/>
            <person name="Gellesch M."/>
            <person name="Goldberg J."/>
            <person name="Griggs A."/>
            <person name="Gujja S."/>
            <person name="Heilman E.R."/>
            <person name="Heiman D."/>
            <person name="Hepburn T."/>
            <person name="Howarth C."/>
            <person name="Jen D."/>
            <person name="Larson L."/>
            <person name="Mehta T."/>
            <person name="Neiman D."/>
            <person name="Pearson M."/>
            <person name="Roberts A."/>
            <person name="Saif S."/>
            <person name="Shea T."/>
            <person name="Shenoy N."/>
            <person name="Sisk P."/>
            <person name="Stolte C."/>
            <person name="Sykes S."/>
            <person name="Walk T."/>
            <person name="White J."/>
            <person name="Yandava C."/>
            <person name="Haas B."/>
            <person name="Nusbaum C."/>
            <person name="Birren B."/>
        </authorList>
    </citation>
    <scope>NUCLEOTIDE SEQUENCE</scope>
    <source>
        <strain evidence="8">ATCC 64411</strain>
    </source>
</reference>
<dbReference type="InterPro" id="IPR040227">
    <property type="entry name" value="Nibrin-rel"/>
</dbReference>
<evidence type="ECO:0000256" key="1">
    <source>
        <dbReference type="ARBA" id="ARBA00004123"/>
    </source>
</evidence>
<evidence type="ECO:0000256" key="6">
    <source>
        <dbReference type="SAM" id="MobiDB-lite"/>
    </source>
</evidence>
<feature type="region of interest" description="Disordered" evidence="6">
    <location>
        <begin position="243"/>
        <end position="266"/>
    </location>
</feature>
<dbReference type="InterPro" id="IPR008984">
    <property type="entry name" value="SMAD_FHA_dom_sf"/>
</dbReference>